<evidence type="ECO:0000256" key="4">
    <source>
        <dbReference type="SAM" id="MobiDB-lite"/>
    </source>
</evidence>
<evidence type="ECO:0000259" key="6">
    <source>
        <dbReference type="Pfam" id="PF08386"/>
    </source>
</evidence>
<proteinExistence type="inferred from homology"/>
<feature type="region of interest" description="Disordered" evidence="4">
    <location>
        <begin position="1"/>
        <end position="30"/>
    </location>
</feature>
<comment type="similarity">
    <text evidence="1">Belongs to the peptidase S33 family.</text>
</comment>
<comment type="caution">
    <text evidence="7">The sequence shown here is derived from an EMBL/GenBank/DDBJ whole genome shotgun (WGS) entry which is preliminary data.</text>
</comment>
<dbReference type="PANTHER" id="PTHR43248">
    <property type="entry name" value="2-SUCCINYL-6-HYDROXY-2,4-CYCLOHEXADIENE-1-CARBOXYLATE SYNTHASE"/>
    <property type="match status" value="1"/>
</dbReference>
<dbReference type="Proteomes" id="UP000301309">
    <property type="component" value="Unassembled WGS sequence"/>
</dbReference>
<feature type="region of interest" description="Disordered" evidence="4">
    <location>
        <begin position="136"/>
        <end position="157"/>
    </location>
</feature>
<dbReference type="AlphaFoldDB" id="A0A4D4L920"/>
<reference evidence="7 8" key="1">
    <citation type="journal article" date="2020" name="Int. J. Syst. Evol. Microbiol.">
        <title>Reclassification of Streptomyces castelarensis and Streptomyces sporoclivatus as later heterotypic synonyms of Streptomyces antimycoticus.</title>
        <authorList>
            <person name="Komaki H."/>
            <person name="Tamura T."/>
        </authorList>
    </citation>
    <scope>NUCLEOTIDE SEQUENCE [LARGE SCALE GENOMIC DNA]</scope>
    <source>
        <strain evidence="7 8">NBRC 13459</strain>
    </source>
</reference>
<feature type="domain" description="AB hydrolase-1" evidence="5">
    <location>
        <begin position="136"/>
        <end position="355"/>
    </location>
</feature>
<organism evidence="7 8">
    <name type="scientific">Streptomyces violaceusniger</name>
    <dbReference type="NCBI Taxonomy" id="68280"/>
    <lineage>
        <taxon>Bacteria</taxon>
        <taxon>Bacillati</taxon>
        <taxon>Actinomycetota</taxon>
        <taxon>Actinomycetes</taxon>
        <taxon>Kitasatosporales</taxon>
        <taxon>Streptomycetaceae</taxon>
        <taxon>Streptomyces</taxon>
        <taxon>Streptomyces violaceusniger group</taxon>
    </lineage>
</organism>
<dbReference type="InterPro" id="IPR029058">
    <property type="entry name" value="AB_hydrolase_fold"/>
</dbReference>
<protein>
    <recommendedName>
        <fullName evidence="9">Peptidase S33 tripeptidyl aminopeptidase-like C-terminal domain-containing protein</fullName>
    </recommendedName>
</protein>
<evidence type="ECO:0008006" key="9">
    <source>
        <dbReference type="Google" id="ProtNLM"/>
    </source>
</evidence>
<evidence type="ECO:0000256" key="1">
    <source>
        <dbReference type="ARBA" id="ARBA00010088"/>
    </source>
</evidence>
<name>A0A4D4L920_STRVO</name>
<keyword evidence="2" id="KW-0732">Signal</keyword>
<evidence type="ECO:0000256" key="2">
    <source>
        <dbReference type="ARBA" id="ARBA00022729"/>
    </source>
</evidence>
<evidence type="ECO:0000313" key="7">
    <source>
        <dbReference type="EMBL" id="GDY55530.1"/>
    </source>
</evidence>
<accession>A0A4D4L920</accession>
<gene>
    <name evidence="7" type="ORF">SVIO_061530</name>
</gene>
<dbReference type="InterPro" id="IPR051601">
    <property type="entry name" value="Serine_prot/Carboxylest_S33"/>
</dbReference>
<dbReference type="EMBL" id="BJHW01000001">
    <property type="protein sequence ID" value="GDY55530.1"/>
    <property type="molecule type" value="Genomic_DNA"/>
</dbReference>
<keyword evidence="8" id="KW-1185">Reference proteome</keyword>
<dbReference type="GO" id="GO:0016787">
    <property type="term" value="F:hydrolase activity"/>
    <property type="evidence" value="ECO:0007669"/>
    <property type="project" value="UniProtKB-KW"/>
</dbReference>
<keyword evidence="3" id="KW-0378">Hydrolase</keyword>
<dbReference type="InterPro" id="IPR013595">
    <property type="entry name" value="Pept_S33_TAP-like_C"/>
</dbReference>
<evidence type="ECO:0000259" key="5">
    <source>
        <dbReference type="Pfam" id="PF00561"/>
    </source>
</evidence>
<feature type="domain" description="Peptidase S33 tripeptidyl aminopeptidase-like C-terminal" evidence="6">
    <location>
        <begin position="445"/>
        <end position="539"/>
    </location>
</feature>
<dbReference type="InterPro" id="IPR000073">
    <property type="entry name" value="AB_hydrolase_1"/>
</dbReference>
<evidence type="ECO:0000256" key="3">
    <source>
        <dbReference type="ARBA" id="ARBA00022801"/>
    </source>
</evidence>
<sequence>MRAGRRYVRAGGGSPDGPSGFSPGRVGRLPGWDGKAGSTRLVRMRPTTGRTAALALATAATASLLGVASANATPGALADPSTAALDWGACAGTGLDPRQECATLKVPLDYRDPGGERISLAVSRIPGERPQARRGTLLLIPGGPGSPGLDRPSTLGKRLPKSVRDAYDIVSFDPRGMGKSTHAGCDLNPADLSLLASRPWPAPDGDITRNITTGRRIADTCARNGGELLRTISTVNEARDIDSVRRALGERKLSAWGVSYGTYVGSVYAQMFPEHTDRWVLDSNDDPNPERVERGWLANYAVGVEDTFPDFAAWASAPDSPVRLAETPDGVRRRVLDLAARLDAKPLPWPGANPPELNGNALRQSMLNALYSRDRFEGLAQLIVDADAGKAPAEAPADPPQDAAAVSLATICNDVEWPTSLPNYARDVAASRKSHPLTAGMPVNVTPCAFWHDAPRDKPVRITDQGPSNVLLVQNKRDVATPYSGALGLRRAFGDRARMVGVDAMGHGAAYVENGSACADRRVTDFLLTGERPKRDVLCR</sequence>
<dbReference type="PANTHER" id="PTHR43248:SF29">
    <property type="entry name" value="TRIPEPTIDYL AMINOPEPTIDASE"/>
    <property type="match status" value="1"/>
</dbReference>
<dbReference type="SUPFAM" id="SSF53474">
    <property type="entry name" value="alpha/beta-Hydrolases"/>
    <property type="match status" value="1"/>
</dbReference>
<dbReference type="Pfam" id="PF00561">
    <property type="entry name" value="Abhydrolase_1"/>
    <property type="match status" value="1"/>
</dbReference>
<evidence type="ECO:0000313" key="8">
    <source>
        <dbReference type="Proteomes" id="UP000301309"/>
    </source>
</evidence>
<dbReference type="Pfam" id="PF08386">
    <property type="entry name" value="Abhydrolase_4"/>
    <property type="match status" value="1"/>
</dbReference>
<dbReference type="Gene3D" id="3.40.50.1820">
    <property type="entry name" value="alpha/beta hydrolase"/>
    <property type="match status" value="1"/>
</dbReference>